<protein>
    <submittedName>
        <fullName evidence="3">Uncharacterized protein</fullName>
    </submittedName>
</protein>
<accession>A0A420XVY7</accession>
<dbReference type="STRING" id="177199.A0A420XVY7"/>
<sequence length="364" mass="39431">MHRRYTPANVVEPAPILSRVLTTSQLLPLPWDHGSLPWQTPSHSYRQGHLRSVAVVSATQSLDMSASTGGLQQAASTSEDTTGLGSNRTLAITLSAVLSVVGVVVLMVGLLVCLKCRKRRVRFLSRGVTPVDDDEIATWKAGGDEKAAFAGSGAKVGVSPTPPRDPQEYGHGTHTSTSSIKKPPSVIIYQGRTSQQLPRRSREGSQPSITDTMRDHRGKTSFDKELDTPIQAVAPNARPGLTDETVPGDDPFIQSPTRRPSRLSKAHPSGTSPRSARIHTRTRSSRSSTRSYGGHHRYDSNSDMELSPRTSNDYYSNLHHNSSWSKVYSSPAIPPRLSLDDTIAMGGLSPRPLFSKSEIGRAIG</sequence>
<reference evidence="3 4" key="1">
    <citation type="submission" date="2018-08" db="EMBL/GenBank/DDBJ databases">
        <title>Draft genome of the lignicolous fungus Coniochaeta pulveracea.</title>
        <authorList>
            <person name="Borstlap C.J."/>
            <person name="De Witt R.N."/>
            <person name="Botha A."/>
            <person name="Volschenk H."/>
        </authorList>
    </citation>
    <scope>NUCLEOTIDE SEQUENCE [LARGE SCALE GENOMIC DNA]</scope>
    <source>
        <strain evidence="3 4">CAB683</strain>
    </source>
</reference>
<dbReference type="OrthoDB" id="4120617at2759"/>
<keyword evidence="2" id="KW-0812">Transmembrane</keyword>
<gene>
    <name evidence="3" type="ORF">DL546_000663</name>
</gene>
<dbReference type="Proteomes" id="UP000275385">
    <property type="component" value="Unassembled WGS sequence"/>
</dbReference>
<organism evidence="3 4">
    <name type="scientific">Coniochaeta pulveracea</name>
    <dbReference type="NCBI Taxonomy" id="177199"/>
    <lineage>
        <taxon>Eukaryota</taxon>
        <taxon>Fungi</taxon>
        <taxon>Dikarya</taxon>
        <taxon>Ascomycota</taxon>
        <taxon>Pezizomycotina</taxon>
        <taxon>Sordariomycetes</taxon>
        <taxon>Sordariomycetidae</taxon>
        <taxon>Coniochaetales</taxon>
        <taxon>Coniochaetaceae</taxon>
        <taxon>Coniochaeta</taxon>
    </lineage>
</organism>
<feature type="region of interest" description="Disordered" evidence="1">
    <location>
        <begin position="150"/>
        <end position="307"/>
    </location>
</feature>
<dbReference type="AlphaFoldDB" id="A0A420XVY7"/>
<feature type="transmembrane region" description="Helical" evidence="2">
    <location>
        <begin position="90"/>
        <end position="114"/>
    </location>
</feature>
<evidence type="ECO:0000256" key="2">
    <source>
        <dbReference type="SAM" id="Phobius"/>
    </source>
</evidence>
<feature type="compositionally biased region" description="Polar residues" evidence="1">
    <location>
        <begin position="191"/>
        <end position="211"/>
    </location>
</feature>
<name>A0A420XVY7_9PEZI</name>
<proteinExistence type="predicted"/>
<keyword evidence="4" id="KW-1185">Reference proteome</keyword>
<keyword evidence="2" id="KW-1133">Transmembrane helix</keyword>
<evidence type="ECO:0000313" key="3">
    <source>
        <dbReference type="EMBL" id="RKU39833.1"/>
    </source>
</evidence>
<evidence type="ECO:0000256" key="1">
    <source>
        <dbReference type="SAM" id="MobiDB-lite"/>
    </source>
</evidence>
<dbReference type="EMBL" id="QVQW01000141">
    <property type="protein sequence ID" value="RKU39833.1"/>
    <property type="molecule type" value="Genomic_DNA"/>
</dbReference>
<comment type="caution">
    <text evidence="3">The sequence shown here is derived from an EMBL/GenBank/DDBJ whole genome shotgun (WGS) entry which is preliminary data.</text>
</comment>
<feature type="compositionally biased region" description="Basic and acidic residues" evidence="1">
    <location>
        <begin position="212"/>
        <end position="227"/>
    </location>
</feature>
<evidence type="ECO:0000313" key="4">
    <source>
        <dbReference type="Proteomes" id="UP000275385"/>
    </source>
</evidence>
<keyword evidence="2" id="KW-0472">Membrane</keyword>